<dbReference type="GO" id="GO:0071555">
    <property type="term" value="P:cell wall organization"/>
    <property type="evidence" value="ECO:0007669"/>
    <property type="project" value="UniProtKB-KW"/>
</dbReference>
<feature type="binding site" evidence="2">
    <location>
        <begin position="67"/>
        <end position="69"/>
    </location>
    <ligand>
        <name>substrate</name>
    </ligand>
</feature>
<dbReference type="HAMAP" id="MF_01139">
    <property type="entry name" value="ISPT"/>
    <property type="match status" value="1"/>
</dbReference>
<dbReference type="NCBIfam" id="TIGR00055">
    <property type="entry name" value="uppS"/>
    <property type="match status" value="1"/>
</dbReference>
<dbReference type="EMBL" id="AAVT01000006">
    <property type="protein sequence ID" value="EAW30707.1"/>
    <property type="molecule type" value="Genomic_DNA"/>
</dbReference>
<comment type="similarity">
    <text evidence="2">Belongs to the UPP synthase family.</text>
</comment>
<keyword evidence="2" id="KW-0573">Peptidoglycan synthesis</keyword>
<dbReference type="STRING" id="247633.GP2143_02249"/>
<dbReference type="GO" id="GO:0008360">
    <property type="term" value="P:regulation of cell shape"/>
    <property type="evidence" value="ECO:0007669"/>
    <property type="project" value="UniProtKB-KW"/>
</dbReference>
<dbReference type="SUPFAM" id="SSF64005">
    <property type="entry name" value="Undecaprenyl diphosphate synthase"/>
    <property type="match status" value="1"/>
</dbReference>
<feature type="binding site" evidence="2">
    <location>
        <position position="73"/>
    </location>
    <ligand>
        <name>substrate</name>
    </ligand>
</feature>
<dbReference type="GO" id="GO:0016094">
    <property type="term" value="P:polyprenol biosynthetic process"/>
    <property type="evidence" value="ECO:0007669"/>
    <property type="project" value="TreeGrafter"/>
</dbReference>
<feature type="binding site" evidence="2">
    <location>
        <position position="209"/>
    </location>
    <ligand>
        <name>Mg(2+)</name>
        <dbReference type="ChEBI" id="CHEBI:18420"/>
    </ligand>
</feature>
<evidence type="ECO:0000256" key="2">
    <source>
        <dbReference type="HAMAP-Rule" id="MF_01139"/>
    </source>
</evidence>
<keyword evidence="2" id="KW-0479">Metal-binding</keyword>
<keyword evidence="2" id="KW-0133">Cell shape</keyword>
<feature type="binding site" evidence="2">
    <location>
        <begin position="23"/>
        <end position="26"/>
    </location>
    <ligand>
        <name>substrate</name>
    </ligand>
</feature>
<keyword evidence="4" id="KW-1185">Reference proteome</keyword>
<dbReference type="EC" id="2.5.1.31" evidence="2"/>
<keyword evidence="2" id="KW-0961">Cell wall biogenesis/degradation</keyword>
<comment type="subunit">
    <text evidence="2">Homodimer.</text>
</comment>
<keyword evidence="2" id="KW-0460">Magnesium</keyword>
<feature type="binding site" evidence="2">
    <location>
        <position position="22"/>
    </location>
    <ligand>
        <name>Mg(2+)</name>
        <dbReference type="ChEBI" id="CHEBI:18420"/>
    </ligand>
</feature>
<comment type="caution">
    <text evidence="2">Lacks conserved residue(s) required for the propagation of feature annotation.</text>
</comment>
<dbReference type="eggNOG" id="COG0020">
    <property type="taxonomic scope" value="Bacteria"/>
</dbReference>
<feature type="binding site" evidence="2">
    <location>
        <position position="71"/>
    </location>
    <ligand>
        <name>substrate</name>
    </ligand>
</feature>
<feature type="active site" description="Proton acceptor" evidence="2">
    <location>
        <position position="70"/>
    </location>
</feature>
<proteinExistence type="inferred from homology"/>
<dbReference type="InterPro" id="IPR001441">
    <property type="entry name" value="UPP_synth-like"/>
</dbReference>
<dbReference type="PANTHER" id="PTHR10291:SF0">
    <property type="entry name" value="DEHYDRODOLICHYL DIPHOSPHATE SYNTHASE 2"/>
    <property type="match status" value="1"/>
</dbReference>
<evidence type="ECO:0000313" key="4">
    <source>
        <dbReference type="Proteomes" id="UP000004931"/>
    </source>
</evidence>
<dbReference type="Gene3D" id="3.40.1180.10">
    <property type="entry name" value="Decaprenyl diphosphate synthase-like"/>
    <property type="match status" value="1"/>
</dbReference>
<dbReference type="PROSITE" id="PS01066">
    <property type="entry name" value="UPP_SYNTHASE"/>
    <property type="match status" value="1"/>
</dbReference>
<sequence length="269" mass="30152">MTETTPTHSFTKVPGHLAIIMDGNGRWAHRQGKSASYGHRAGVEAVRSVLELANGYGIKIVTLFAFSSENWQRPGTEVKALMTLFGSYLKREVKQLHADRIRIRFIGDRHRFSAGLLKQMEQAEQLTVNNRERTLVIAVDYGGQQDIARSVKVIAEQVKLGALQPSEIDETLLDSYISLADLPKPDLCIRTAGEQRISNFLLWQLAYSELFFTETLWPDFGEHDMIEALSSFESRDRRYGGREGESIELDIAPDSNLSVDGNSGVSRHA</sequence>
<feature type="binding site" evidence="2">
    <location>
        <position position="27"/>
    </location>
    <ligand>
        <name>substrate</name>
    </ligand>
</feature>
<dbReference type="GO" id="GO:0000287">
    <property type="term" value="F:magnesium ion binding"/>
    <property type="evidence" value="ECO:0007669"/>
    <property type="project" value="UniProtKB-UniRule"/>
</dbReference>
<organism evidence="3 4">
    <name type="scientific">marine gamma proteobacterium HTCC2143</name>
    <dbReference type="NCBI Taxonomy" id="247633"/>
    <lineage>
        <taxon>Bacteria</taxon>
        <taxon>Pseudomonadati</taxon>
        <taxon>Pseudomonadota</taxon>
        <taxon>Gammaproteobacteria</taxon>
        <taxon>Cellvibrionales</taxon>
        <taxon>Spongiibacteraceae</taxon>
        <taxon>BD1-7 clade</taxon>
    </lineage>
</organism>
<dbReference type="GO" id="GO:0005829">
    <property type="term" value="C:cytosol"/>
    <property type="evidence" value="ECO:0007669"/>
    <property type="project" value="TreeGrafter"/>
</dbReference>
<dbReference type="FunFam" id="3.40.1180.10:FF:000001">
    <property type="entry name" value="(2E,6E)-farnesyl-diphosphate-specific ditrans,polycis-undecaprenyl-diphosphate synthase"/>
    <property type="match status" value="1"/>
</dbReference>
<dbReference type="PANTHER" id="PTHR10291">
    <property type="entry name" value="DEHYDRODOLICHYL DIPHOSPHATE SYNTHASE FAMILY MEMBER"/>
    <property type="match status" value="1"/>
</dbReference>
<comment type="function">
    <text evidence="2">Catalyzes the sequential condensation of isopentenyl diphosphate (IPP) with (2E,6E)-farnesyl diphosphate (E,E-FPP) to yield (2Z,6Z,10Z,14Z,18Z,22Z,26Z,30Z,34E,38E)-undecaprenyl diphosphate (di-trans,octa-cis-UPP). UPP is the precursor of glycosyl carrier lipid in the biosynthesis of bacterial cell wall polysaccharide components such as peptidoglycan and lipopolysaccharide.</text>
</comment>
<comment type="catalytic activity">
    <reaction evidence="2">
        <text>8 isopentenyl diphosphate + (2E,6E)-farnesyl diphosphate = di-trans,octa-cis-undecaprenyl diphosphate + 8 diphosphate</text>
        <dbReference type="Rhea" id="RHEA:27551"/>
        <dbReference type="ChEBI" id="CHEBI:33019"/>
        <dbReference type="ChEBI" id="CHEBI:58405"/>
        <dbReference type="ChEBI" id="CHEBI:128769"/>
        <dbReference type="ChEBI" id="CHEBI:175763"/>
        <dbReference type="EC" id="2.5.1.31"/>
    </reaction>
</comment>
<keyword evidence="1 2" id="KW-0808">Transferase</keyword>
<dbReference type="Pfam" id="PF01255">
    <property type="entry name" value="Prenyltransf"/>
    <property type="match status" value="1"/>
</dbReference>
<accession>A0YE71</accession>
<dbReference type="InterPro" id="IPR036424">
    <property type="entry name" value="UPP_synth-like_sf"/>
</dbReference>
<feature type="binding site" evidence="2">
    <location>
        <position position="190"/>
    </location>
    <ligand>
        <name>substrate</name>
    </ligand>
</feature>
<feature type="binding site" evidence="2">
    <location>
        <begin position="196"/>
        <end position="198"/>
    </location>
    <ligand>
        <name>substrate</name>
    </ligand>
</feature>
<comment type="caution">
    <text evidence="3">The sequence shown here is derived from an EMBL/GenBank/DDBJ whole genome shotgun (WGS) entry which is preliminary data.</text>
</comment>
<dbReference type="InterPro" id="IPR018520">
    <property type="entry name" value="UPP_synth-like_CS"/>
</dbReference>
<dbReference type="CDD" id="cd00475">
    <property type="entry name" value="Cis_IPPS"/>
    <property type="match status" value="1"/>
</dbReference>
<dbReference type="OrthoDB" id="4191603at2"/>
<feature type="binding site" evidence="2">
    <location>
        <position position="39"/>
    </location>
    <ligand>
        <name>substrate</name>
    </ligand>
</feature>
<dbReference type="GO" id="GO:0009252">
    <property type="term" value="P:peptidoglycan biosynthetic process"/>
    <property type="evidence" value="ECO:0007669"/>
    <property type="project" value="UniProtKB-UniRule"/>
</dbReference>
<name>A0YE71_9GAMM</name>
<dbReference type="Proteomes" id="UP000004931">
    <property type="component" value="Unassembled WGS sequence"/>
</dbReference>
<evidence type="ECO:0000313" key="3">
    <source>
        <dbReference type="EMBL" id="EAW30707.1"/>
    </source>
</evidence>
<dbReference type="GO" id="GO:0008834">
    <property type="term" value="F:ditrans,polycis-undecaprenyl-diphosphate synthase [(2E,6E)-farnesyl-diphosphate specific] activity"/>
    <property type="evidence" value="ECO:0007669"/>
    <property type="project" value="UniProtKB-UniRule"/>
</dbReference>
<reference evidence="3 4" key="1">
    <citation type="journal article" date="2010" name="J. Bacteriol.">
        <title>Genome sequence of the oligotrophic marine Gammaproteobacterium HTCC2143, isolated from the Oregon Coast.</title>
        <authorList>
            <person name="Oh H.M."/>
            <person name="Kang I."/>
            <person name="Ferriera S."/>
            <person name="Giovannoni S.J."/>
            <person name="Cho J.C."/>
        </authorList>
    </citation>
    <scope>NUCLEOTIDE SEQUENCE [LARGE SCALE GENOMIC DNA]</scope>
    <source>
        <strain evidence="3 4">HTCC2143</strain>
    </source>
</reference>
<comment type="cofactor">
    <cofactor evidence="2">
        <name>Mg(2+)</name>
        <dbReference type="ChEBI" id="CHEBI:18420"/>
    </cofactor>
    <text evidence="2">Binds 2 magnesium ions per subunit.</text>
</comment>
<feature type="active site" evidence="2">
    <location>
        <position position="22"/>
    </location>
</feature>
<dbReference type="AlphaFoldDB" id="A0YE71"/>
<protein>
    <recommendedName>
        <fullName evidence="2">Ditrans,polycis-undecaprenyl-diphosphate synthase ((2E,6E)-farnesyl-diphosphate specific)</fullName>
        <ecNumber evidence="2">2.5.1.31</ecNumber>
    </recommendedName>
    <alternativeName>
        <fullName evidence="2">Ditrans,polycis-undecaprenylcistransferase</fullName>
    </alternativeName>
    <alternativeName>
        <fullName evidence="2">Undecaprenyl diphosphate synthase</fullName>
        <shortName evidence="2">UDS</shortName>
    </alternativeName>
    <alternativeName>
        <fullName evidence="2">Undecaprenyl pyrophosphate synthase</fullName>
        <shortName evidence="2">UPP synthase</shortName>
    </alternativeName>
</protein>
<gene>
    <name evidence="2" type="primary">uppS</name>
    <name evidence="3" type="ORF">GP2143_02249</name>
</gene>
<evidence type="ECO:0000256" key="1">
    <source>
        <dbReference type="ARBA" id="ARBA00022679"/>
    </source>
</evidence>